<keyword evidence="3" id="KW-1185">Reference proteome</keyword>
<evidence type="ECO:0008006" key="4">
    <source>
        <dbReference type="Google" id="ProtNLM"/>
    </source>
</evidence>
<organism evidence="2 3">
    <name type="scientific">Kineosphaera limosa NBRC 100340</name>
    <dbReference type="NCBI Taxonomy" id="1184609"/>
    <lineage>
        <taxon>Bacteria</taxon>
        <taxon>Bacillati</taxon>
        <taxon>Actinomycetota</taxon>
        <taxon>Actinomycetes</taxon>
        <taxon>Micrococcales</taxon>
        <taxon>Dermatophilaceae</taxon>
        <taxon>Kineosphaera</taxon>
    </lineage>
</organism>
<reference evidence="2 3" key="1">
    <citation type="submission" date="2012-08" db="EMBL/GenBank/DDBJ databases">
        <title>Whole genome shotgun sequence of Kineosphaera limosa NBRC 100340.</title>
        <authorList>
            <person name="Yoshida I."/>
            <person name="Isaki S."/>
            <person name="Hosoyama A."/>
            <person name="Tsuchikane K."/>
            <person name="Katsumata H."/>
            <person name="Ando Y."/>
            <person name="Ohji S."/>
            <person name="Hamada M."/>
            <person name="Tamura T."/>
            <person name="Yamazoe A."/>
            <person name="Yamazaki S."/>
            <person name="Fujita N."/>
        </authorList>
    </citation>
    <scope>NUCLEOTIDE SEQUENCE [LARGE SCALE GENOMIC DNA]</scope>
    <source>
        <strain evidence="2 3">NBRC 100340</strain>
    </source>
</reference>
<proteinExistence type="predicted"/>
<comment type="caution">
    <text evidence="2">The sequence shown here is derived from an EMBL/GenBank/DDBJ whole genome shotgun (WGS) entry which is preliminary data.</text>
</comment>
<evidence type="ECO:0000313" key="3">
    <source>
        <dbReference type="Proteomes" id="UP000008366"/>
    </source>
</evidence>
<name>K6W8M5_9MICO</name>
<dbReference type="EMBL" id="BAHD01000022">
    <property type="protein sequence ID" value="GAB95550.1"/>
    <property type="molecule type" value="Genomic_DNA"/>
</dbReference>
<dbReference type="Proteomes" id="UP000008366">
    <property type="component" value="Unassembled WGS sequence"/>
</dbReference>
<feature type="region of interest" description="Disordered" evidence="1">
    <location>
        <begin position="30"/>
        <end position="79"/>
    </location>
</feature>
<dbReference type="AlphaFoldDB" id="K6W8M5"/>
<dbReference type="STRING" id="1184609.KILIM_022_00350"/>
<protein>
    <recommendedName>
        <fullName evidence="4">HNH nuclease domain-containing protein</fullName>
    </recommendedName>
</protein>
<gene>
    <name evidence="2" type="ORF">KILIM_022_00350</name>
</gene>
<evidence type="ECO:0000313" key="2">
    <source>
        <dbReference type="EMBL" id="GAB95550.1"/>
    </source>
</evidence>
<sequence>MRGGPTDTCNLLCLCPGHHDAHHRGEFTITGNADLPDDHPDAVRFRSTNDGKPITYRHPPPRHRAEPLPAGKPYTGPTGERMYARNVEFVRRSQPANLVGGRA</sequence>
<accession>K6W8M5</accession>
<evidence type="ECO:0000256" key="1">
    <source>
        <dbReference type="SAM" id="MobiDB-lite"/>
    </source>
</evidence>
<dbReference type="OrthoDB" id="3541361at2"/>
<feature type="compositionally biased region" description="Basic and acidic residues" evidence="1">
    <location>
        <begin position="36"/>
        <end position="49"/>
    </location>
</feature>